<comment type="caution">
    <text evidence="2">The sequence shown here is derived from an EMBL/GenBank/DDBJ whole genome shotgun (WGS) entry which is preliminary data.</text>
</comment>
<reference evidence="2" key="1">
    <citation type="journal article" date="2022" name="bioRxiv">
        <title>Sequencing and chromosome-scale assembly of the giantPleurodeles waltlgenome.</title>
        <authorList>
            <person name="Brown T."/>
            <person name="Elewa A."/>
            <person name="Iarovenko S."/>
            <person name="Subramanian E."/>
            <person name="Araus A.J."/>
            <person name="Petzold A."/>
            <person name="Susuki M."/>
            <person name="Suzuki K.-i.T."/>
            <person name="Hayashi T."/>
            <person name="Toyoda A."/>
            <person name="Oliveira C."/>
            <person name="Osipova E."/>
            <person name="Leigh N.D."/>
            <person name="Simon A."/>
            <person name="Yun M.H."/>
        </authorList>
    </citation>
    <scope>NUCLEOTIDE SEQUENCE</scope>
    <source>
        <strain evidence="2">20211129_DDA</strain>
        <tissue evidence="2">Liver</tissue>
    </source>
</reference>
<feature type="region of interest" description="Disordered" evidence="1">
    <location>
        <begin position="306"/>
        <end position="338"/>
    </location>
</feature>
<dbReference type="AlphaFoldDB" id="A0AAV7Q5J3"/>
<name>A0AAV7Q5J3_PLEWA</name>
<dbReference type="Proteomes" id="UP001066276">
    <property type="component" value="Chromosome 6"/>
</dbReference>
<protein>
    <submittedName>
        <fullName evidence="2">Uncharacterized protein</fullName>
    </submittedName>
</protein>
<evidence type="ECO:0000313" key="3">
    <source>
        <dbReference type="Proteomes" id="UP001066276"/>
    </source>
</evidence>
<keyword evidence="3" id="KW-1185">Reference proteome</keyword>
<evidence type="ECO:0000256" key="1">
    <source>
        <dbReference type="SAM" id="MobiDB-lite"/>
    </source>
</evidence>
<accession>A0AAV7Q5J3</accession>
<evidence type="ECO:0000313" key="2">
    <source>
        <dbReference type="EMBL" id="KAJ1134464.1"/>
    </source>
</evidence>
<dbReference type="EMBL" id="JANPWB010000010">
    <property type="protein sequence ID" value="KAJ1134464.1"/>
    <property type="molecule type" value="Genomic_DNA"/>
</dbReference>
<organism evidence="2 3">
    <name type="scientific">Pleurodeles waltl</name>
    <name type="common">Iberian ribbed newt</name>
    <dbReference type="NCBI Taxonomy" id="8319"/>
    <lineage>
        <taxon>Eukaryota</taxon>
        <taxon>Metazoa</taxon>
        <taxon>Chordata</taxon>
        <taxon>Craniata</taxon>
        <taxon>Vertebrata</taxon>
        <taxon>Euteleostomi</taxon>
        <taxon>Amphibia</taxon>
        <taxon>Batrachia</taxon>
        <taxon>Caudata</taxon>
        <taxon>Salamandroidea</taxon>
        <taxon>Salamandridae</taxon>
        <taxon>Pleurodelinae</taxon>
        <taxon>Pleurodeles</taxon>
    </lineage>
</organism>
<sequence>MVSPLSNPLKICLQWPEDPRPQSPGLGSSFRAVAPTTSGRTAAAPPFLLSQCLSAPTPFHGIAGPWGHSPPLSSCAASSPLVCHRPVLVLAGQPPHSPGGRRGGTSALFSFCWELSRPQHHRQPGLQAHLRGAKWGSRPEDSRAPRGPLYSSLSSCLSVQRVLTAAAQASSPCSLAASKEVVHPAALLAPRNTSKGGQEVLATALFSSGPDAHTRPGRHTPGAHGTALAPCPAAICHRSSLLPLPHPLLTAGRHTGCFFHQAASALLRQRVGSRPPLLLAGASDAPAHAPRQRLPAAILGAARIPGPRVSDFQHGHSGGSRQSPGTRPHLRRAQMGAA</sequence>
<gene>
    <name evidence="2" type="ORF">NDU88_000916</name>
</gene>
<proteinExistence type="predicted"/>